<dbReference type="PANTHER" id="PTHR46577:SF1">
    <property type="entry name" value="HTH-TYPE TRANSCRIPTIONAL REGULATORY PROTEIN GABR"/>
    <property type="match status" value="1"/>
</dbReference>
<evidence type="ECO:0000256" key="4">
    <source>
        <dbReference type="ARBA" id="ARBA00023163"/>
    </source>
</evidence>
<keyword evidence="1" id="KW-0663">Pyridoxal phosphate</keyword>
<reference evidence="6" key="1">
    <citation type="journal article" date="2014" name="Int. J. Syst. Evol. Microbiol.">
        <title>Complete genome sequence of Corynebacterium casei LMG S-19264T (=DSM 44701T), isolated from a smear-ripened cheese.</title>
        <authorList>
            <consortium name="US DOE Joint Genome Institute (JGI-PGF)"/>
            <person name="Walter F."/>
            <person name="Albersmeier A."/>
            <person name="Kalinowski J."/>
            <person name="Ruckert C."/>
        </authorList>
    </citation>
    <scope>NUCLEOTIDE SEQUENCE</scope>
    <source>
        <strain evidence="6">JCM 3346</strain>
    </source>
</reference>
<accession>A0A918FCK1</accession>
<proteinExistence type="predicted"/>
<evidence type="ECO:0000256" key="2">
    <source>
        <dbReference type="ARBA" id="ARBA00023015"/>
    </source>
</evidence>
<dbReference type="RefSeq" id="WP_229781676.1">
    <property type="nucleotide sequence ID" value="NZ_BMRJ01000002.1"/>
</dbReference>
<evidence type="ECO:0000313" key="7">
    <source>
        <dbReference type="Proteomes" id="UP000610303"/>
    </source>
</evidence>
<dbReference type="Pfam" id="PF00392">
    <property type="entry name" value="GntR"/>
    <property type="match status" value="1"/>
</dbReference>
<evidence type="ECO:0000256" key="3">
    <source>
        <dbReference type="ARBA" id="ARBA00023125"/>
    </source>
</evidence>
<dbReference type="EMBL" id="BMRJ01000002">
    <property type="protein sequence ID" value="GGR27294.1"/>
    <property type="molecule type" value="Genomic_DNA"/>
</dbReference>
<gene>
    <name evidence="6" type="ORF">GCM10010196_21080</name>
</gene>
<keyword evidence="3" id="KW-0238">DNA-binding</keyword>
<evidence type="ECO:0000256" key="1">
    <source>
        <dbReference type="ARBA" id="ARBA00022898"/>
    </source>
</evidence>
<name>A0A918FCK1_AGRME</name>
<reference evidence="6" key="2">
    <citation type="submission" date="2020-09" db="EMBL/GenBank/DDBJ databases">
        <authorList>
            <person name="Sun Q."/>
            <person name="Ohkuma M."/>
        </authorList>
    </citation>
    <scope>NUCLEOTIDE SEQUENCE</scope>
    <source>
        <strain evidence="6">JCM 3346</strain>
    </source>
</reference>
<dbReference type="AlphaFoldDB" id="A0A918FCK1"/>
<comment type="caution">
    <text evidence="6">The sequence shown here is derived from an EMBL/GenBank/DDBJ whole genome shotgun (WGS) entry which is preliminary data.</text>
</comment>
<evidence type="ECO:0000313" key="6">
    <source>
        <dbReference type="EMBL" id="GGR27294.1"/>
    </source>
</evidence>
<dbReference type="GO" id="GO:0003700">
    <property type="term" value="F:DNA-binding transcription factor activity"/>
    <property type="evidence" value="ECO:0007669"/>
    <property type="project" value="InterPro"/>
</dbReference>
<keyword evidence="4" id="KW-0804">Transcription</keyword>
<organism evidence="6 7">
    <name type="scientific">Agromyces mediolanus</name>
    <name type="common">Corynebacterium mediolanum</name>
    <dbReference type="NCBI Taxonomy" id="41986"/>
    <lineage>
        <taxon>Bacteria</taxon>
        <taxon>Bacillati</taxon>
        <taxon>Actinomycetota</taxon>
        <taxon>Actinomycetes</taxon>
        <taxon>Micrococcales</taxon>
        <taxon>Microbacteriaceae</taxon>
        <taxon>Agromyces</taxon>
    </lineage>
</organism>
<dbReference type="PANTHER" id="PTHR46577">
    <property type="entry name" value="HTH-TYPE TRANSCRIPTIONAL REGULATORY PROTEIN GABR"/>
    <property type="match status" value="1"/>
</dbReference>
<sequence length="137" mass="14255">MSLVVVSDGVSSPPHEQIEQQLRAAHARGELRAGDRLPTVRALAADLGVAPNTVLRAYRDLEAAGVVVARGKRGTFIAESAPRPAAGAPAALPPADAELQLRAAAWTYTELGVRLGFDADTCLAAAAEAIAQRRHTA</sequence>
<feature type="domain" description="HTH gntR-type" evidence="5">
    <location>
        <begin position="12"/>
        <end position="80"/>
    </location>
</feature>
<dbReference type="InterPro" id="IPR000524">
    <property type="entry name" value="Tscrpt_reg_HTH_GntR"/>
</dbReference>
<dbReference type="SMART" id="SM00345">
    <property type="entry name" value="HTH_GNTR"/>
    <property type="match status" value="1"/>
</dbReference>
<dbReference type="InterPro" id="IPR036388">
    <property type="entry name" value="WH-like_DNA-bd_sf"/>
</dbReference>
<dbReference type="SUPFAM" id="SSF46785">
    <property type="entry name" value="Winged helix' DNA-binding domain"/>
    <property type="match status" value="1"/>
</dbReference>
<dbReference type="CDD" id="cd07377">
    <property type="entry name" value="WHTH_GntR"/>
    <property type="match status" value="1"/>
</dbReference>
<dbReference type="PROSITE" id="PS50949">
    <property type="entry name" value="HTH_GNTR"/>
    <property type="match status" value="1"/>
</dbReference>
<keyword evidence="2" id="KW-0805">Transcription regulation</keyword>
<dbReference type="GO" id="GO:0003677">
    <property type="term" value="F:DNA binding"/>
    <property type="evidence" value="ECO:0007669"/>
    <property type="project" value="UniProtKB-KW"/>
</dbReference>
<protein>
    <recommendedName>
        <fullName evidence="5">HTH gntR-type domain-containing protein</fullName>
    </recommendedName>
</protein>
<dbReference type="InterPro" id="IPR036390">
    <property type="entry name" value="WH_DNA-bd_sf"/>
</dbReference>
<dbReference type="Proteomes" id="UP000610303">
    <property type="component" value="Unassembled WGS sequence"/>
</dbReference>
<dbReference type="Gene3D" id="1.10.10.10">
    <property type="entry name" value="Winged helix-like DNA-binding domain superfamily/Winged helix DNA-binding domain"/>
    <property type="match status" value="1"/>
</dbReference>
<dbReference type="InterPro" id="IPR051446">
    <property type="entry name" value="HTH_trans_reg/aminotransferase"/>
</dbReference>
<evidence type="ECO:0000259" key="5">
    <source>
        <dbReference type="PROSITE" id="PS50949"/>
    </source>
</evidence>
<keyword evidence="7" id="KW-1185">Reference proteome</keyword>